<organism evidence="2 3">
    <name type="scientific">Aurantiacibacter spongiae</name>
    <dbReference type="NCBI Taxonomy" id="2488860"/>
    <lineage>
        <taxon>Bacteria</taxon>
        <taxon>Pseudomonadati</taxon>
        <taxon>Pseudomonadota</taxon>
        <taxon>Alphaproteobacteria</taxon>
        <taxon>Sphingomonadales</taxon>
        <taxon>Erythrobacteraceae</taxon>
        <taxon>Aurantiacibacter</taxon>
    </lineage>
</organism>
<proteinExistence type="predicted"/>
<gene>
    <name evidence="2" type="ORF">EG799_07350</name>
</gene>
<keyword evidence="3" id="KW-1185">Reference proteome</keyword>
<dbReference type="Proteomes" id="UP000275232">
    <property type="component" value="Unassembled WGS sequence"/>
</dbReference>
<accession>A0A3N5DQK0</accession>
<evidence type="ECO:0000313" key="2">
    <source>
        <dbReference type="EMBL" id="RPF71451.1"/>
    </source>
</evidence>
<dbReference type="AlphaFoldDB" id="A0A3N5DQK0"/>
<evidence type="ECO:0000313" key="3">
    <source>
        <dbReference type="Proteomes" id="UP000275232"/>
    </source>
</evidence>
<dbReference type="RefSeq" id="WP_123879918.1">
    <property type="nucleotide sequence ID" value="NZ_RPFZ01000001.1"/>
</dbReference>
<dbReference type="OrthoDB" id="7873635at2"/>
<name>A0A3N5DQK0_9SPHN</name>
<protein>
    <submittedName>
        <fullName evidence="2">Uncharacterized protein</fullName>
    </submittedName>
</protein>
<evidence type="ECO:0000256" key="1">
    <source>
        <dbReference type="SAM" id="MobiDB-lite"/>
    </source>
</evidence>
<dbReference type="EMBL" id="RPFZ01000001">
    <property type="protein sequence ID" value="RPF71451.1"/>
    <property type="molecule type" value="Genomic_DNA"/>
</dbReference>
<sequence>MALLRLAALGALGYAGYKYYEKNYASQNEAFAKGQAGGPNRHQVRDSGPGAMADEPNRKWTETDEELDETFPASDPPANY</sequence>
<reference evidence="2 3" key="1">
    <citation type="submission" date="2018-11" db="EMBL/GenBank/DDBJ databases">
        <title>Erythrobacter spongiae sp. nov., isolated from a marine sponge.</title>
        <authorList>
            <person name="Zhuang L."/>
            <person name="Luo L."/>
        </authorList>
    </citation>
    <scope>NUCLEOTIDE SEQUENCE [LARGE SCALE GENOMIC DNA]</scope>
    <source>
        <strain evidence="2 3">HN-E23</strain>
    </source>
</reference>
<feature type="region of interest" description="Disordered" evidence="1">
    <location>
        <begin position="33"/>
        <end position="80"/>
    </location>
</feature>
<comment type="caution">
    <text evidence="2">The sequence shown here is derived from an EMBL/GenBank/DDBJ whole genome shotgun (WGS) entry which is preliminary data.</text>
</comment>